<feature type="non-terminal residue" evidence="1">
    <location>
        <position position="1"/>
    </location>
</feature>
<name>X1K9S2_9ZZZZ</name>
<reference evidence="1" key="1">
    <citation type="journal article" date="2014" name="Front. Microbiol.">
        <title>High frequency of phylogenetically diverse reductive dehalogenase-homologous genes in deep subseafloor sedimentary metagenomes.</title>
        <authorList>
            <person name="Kawai M."/>
            <person name="Futagami T."/>
            <person name="Toyoda A."/>
            <person name="Takaki Y."/>
            <person name="Nishi S."/>
            <person name="Hori S."/>
            <person name="Arai W."/>
            <person name="Tsubouchi T."/>
            <person name="Morono Y."/>
            <person name="Uchiyama I."/>
            <person name="Ito T."/>
            <person name="Fujiyama A."/>
            <person name="Inagaki F."/>
            <person name="Takami H."/>
        </authorList>
    </citation>
    <scope>NUCLEOTIDE SEQUENCE</scope>
    <source>
        <strain evidence="1">Expedition CK06-06</strain>
    </source>
</reference>
<protein>
    <submittedName>
        <fullName evidence="1">Uncharacterized protein</fullName>
    </submittedName>
</protein>
<proteinExistence type="predicted"/>
<comment type="caution">
    <text evidence="1">The sequence shown here is derived from an EMBL/GenBank/DDBJ whole genome shotgun (WGS) entry which is preliminary data.</text>
</comment>
<accession>X1K9S2</accession>
<dbReference type="InterPro" id="IPR046164">
    <property type="entry name" value="DUF6166"/>
</dbReference>
<dbReference type="EMBL" id="BARV01000899">
    <property type="protein sequence ID" value="GAH90390.1"/>
    <property type="molecule type" value="Genomic_DNA"/>
</dbReference>
<evidence type="ECO:0000313" key="1">
    <source>
        <dbReference type="EMBL" id="GAH90390.1"/>
    </source>
</evidence>
<dbReference type="Pfam" id="PF19663">
    <property type="entry name" value="DUF6166"/>
    <property type="match status" value="1"/>
</dbReference>
<gene>
    <name evidence="1" type="ORF">S06H3_02909</name>
</gene>
<dbReference type="AlphaFoldDB" id="X1K9S2"/>
<sequence>RSTPDRAPTVIFGNWVSRRVHLGVRELLPDASQRICNHSPDGFNWGYAGSGPAQLALAILLDMTEDRAFSLSHHQAFKEQVIANLPRGDFRLSFQIVGEWVNQAGGNILPGKGGKCL</sequence>
<organism evidence="1">
    <name type="scientific">marine sediment metagenome</name>
    <dbReference type="NCBI Taxonomy" id="412755"/>
    <lineage>
        <taxon>unclassified sequences</taxon>
        <taxon>metagenomes</taxon>
        <taxon>ecological metagenomes</taxon>
    </lineage>
</organism>